<keyword evidence="3" id="KW-1185">Reference proteome</keyword>
<feature type="region of interest" description="Disordered" evidence="1">
    <location>
        <begin position="1"/>
        <end position="21"/>
    </location>
</feature>
<evidence type="ECO:0000313" key="3">
    <source>
        <dbReference type="Proteomes" id="UP000693946"/>
    </source>
</evidence>
<dbReference type="AlphaFoldDB" id="A0AAV6R5Q0"/>
<sequence length="51" mass="5819">MPNLFSGLTEHPTSRQTHTTPSVFGHLKRFLSSRIISSPALLRRLPETHQH</sequence>
<reference evidence="2 3" key="1">
    <citation type="journal article" date="2021" name="Sci. Rep.">
        <title>Chromosome anchoring in Senegalese sole (Solea senegalensis) reveals sex-associated markers and genome rearrangements in flatfish.</title>
        <authorList>
            <person name="Guerrero-Cozar I."/>
            <person name="Gomez-Garrido J."/>
            <person name="Berbel C."/>
            <person name="Martinez-Blanch J.F."/>
            <person name="Alioto T."/>
            <person name="Claros M.G."/>
            <person name="Gagnaire P.A."/>
            <person name="Manchado M."/>
        </authorList>
    </citation>
    <scope>NUCLEOTIDE SEQUENCE [LARGE SCALE GENOMIC DNA]</scope>
    <source>
        <strain evidence="2">Sse05_10M</strain>
    </source>
</reference>
<protein>
    <submittedName>
        <fullName evidence="2">Uncharacterized protein</fullName>
    </submittedName>
</protein>
<gene>
    <name evidence="2" type="ORF">JOB18_019804</name>
</gene>
<evidence type="ECO:0000256" key="1">
    <source>
        <dbReference type="SAM" id="MobiDB-lite"/>
    </source>
</evidence>
<accession>A0AAV6R5Q0</accession>
<name>A0AAV6R5Q0_SOLSE</name>
<proteinExistence type="predicted"/>
<dbReference type="Proteomes" id="UP000693946">
    <property type="component" value="Linkage Group LG20"/>
</dbReference>
<evidence type="ECO:0000313" key="2">
    <source>
        <dbReference type="EMBL" id="KAG7500493.1"/>
    </source>
</evidence>
<comment type="caution">
    <text evidence="2">The sequence shown here is derived from an EMBL/GenBank/DDBJ whole genome shotgun (WGS) entry which is preliminary data.</text>
</comment>
<organism evidence="2 3">
    <name type="scientific">Solea senegalensis</name>
    <name type="common">Senegalese sole</name>
    <dbReference type="NCBI Taxonomy" id="28829"/>
    <lineage>
        <taxon>Eukaryota</taxon>
        <taxon>Metazoa</taxon>
        <taxon>Chordata</taxon>
        <taxon>Craniata</taxon>
        <taxon>Vertebrata</taxon>
        <taxon>Euteleostomi</taxon>
        <taxon>Actinopterygii</taxon>
        <taxon>Neopterygii</taxon>
        <taxon>Teleostei</taxon>
        <taxon>Neoteleostei</taxon>
        <taxon>Acanthomorphata</taxon>
        <taxon>Carangaria</taxon>
        <taxon>Pleuronectiformes</taxon>
        <taxon>Pleuronectoidei</taxon>
        <taxon>Soleidae</taxon>
        <taxon>Solea</taxon>
    </lineage>
</organism>
<dbReference type="EMBL" id="JAGKHQ010000013">
    <property type="protein sequence ID" value="KAG7500493.1"/>
    <property type="molecule type" value="Genomic_DNA"/>
</dbReference>